<evidence type="ECO:0000256" key="6">
    <source>
        <dbReference type="ARBA" id="ARBA00023136"/>
    </source>
</evidence>
<feature type="transmembrane region" description="Helical" evidence="7">
    <location>
        <begin position="12"/>
        <end position="33"/>
    </location>
</feature>
<evidence type="ECO:0000256" key="2">
    <source>
        <dbReference type="ARBA" id="ARBA00022448"/>
    </source>
</evidence>
<organism evidence="8 9">
    <name type="scientific">Bordetella genomosp. 1</name>
    <dbReference type="NCBI Taxonomy" id="1395607"/>
    <lineage>
        <taxon>Bacteria</taxon>
        <taxon>Pseudomonadati</taxon>
        <taxon>Pseudomonadota</taxon>
        <taxon>Betaproteobacteria</taxon>
        <taxon>Burkholderiales</taxon>
        <taxon>Alcaligenaceae</taxon>
        <taxon>Bordetella</taxon>
    </lineage>
</organism>
<feature type="transmembrane region" description="Helical" evidence="7">
    <location>
        <begin position="477"/>
        <end position="494"/>
    </location>
</feature>
<keyword evidence="6 7" id="KW-0472">Membrane</keyword>
<dbReference type="Pfam" id="PF04632">
    <property type="entry name" value="FUSC"/>
    <property type="match status" value="1"/>
</dbReference>
<proteinExistence type="predicted"/>
<gene>
    <name evidence="8" type="ORF">CEG14_21545</name>
</gene>
<feature type="transmembrane region" description="Helical" evidence="7">
    <location>
        <begin position="114"/>
        <end position="136"/>
    </location>
</feature>
<dbReference type="PANTHER" id="PTHR30509:SF9">
    <property type="entry name" value="MULTIDRUG RESISTANCE PROTEIN MDTO"/>
    <property type="match status" value="1"/>
</dbReference>
<dbReference type="GO" id="GO:0022857">
    <property type="term" value="F:transmembrane transporter activity"/>
    <property type="evidence" value="ECO:0007669"/>
    <property type="project" value="InterPro"/>
</dbReference>
<name>A0A261RVV2_9BORD</name>
<evidence type="ECO:0000256" key="5">
    <source>
        <dbReference type="ARBA" id="ARBA00022989"/>
    </source>
</evidence>
<reference evidence="8 9" key="1">
    <citation type="submission" date="2017-05" db="EMBL/GenBank/DDBJ databases">
        <title>Complete and WGS of Bordetella genogroups.</title>
        <authorList>
            <person name="Spilker T."/>
            <person name="LiPuma J."/>
        </authorList>
    </citation>
    <scope>NUCLEOTIDE SEQUENCE [LARGE SCALE GENOMIC DNA]</scope>
    <source>
        <strain evidence="8 9">AU17610</strain>
    </source>
</reference>
<evidence type="ECO:0008006" key="10">
    <source>
        <dbReference type="Google" id="ProtNLM"/>
    </source>
</evidence>
<feature type="transmembrane region" description="Helical" evidence="7">
    <location>
        <begin position="88"/>
        <end position="107"/>
    </location>
</feature>
<keyword evidence="4 7" id="KW-0812">Transmembrane</keyword>
<sequence>MILQALTYRPSVNDAIFSAKNFIAAMLALYISLQLDFQRPAWAMATAYIIAHPLSGALTSKAVYRVIGTVFGAAVAVMMVPAMVNAPVLLSGALALWVGLCLYISMLDRRPRSYIFMLAGYTAAIVGFSSVSDPLLVFDTAIARCEEITLGILCATLVSHLLLPRHVGGLVSMRVETWLRDSATLLIDSLHGAEGVRRLPHDLHRLAASVSELRTLFVHLAYEKPQLRGGERVLHALHDRMSLMLPIIGAIADRVNALRALPGPHADIDVLVTALERWLRPAPQDDADAALADLRRHIARLRGQGGPAAVPGGAAATEDAGAAWPAILRASLALRLERLVELRRDAHDLWRHIVRGRPVARPLRRSRPVGELRDHGIALRCGAAAALSVAFCALIWIGLGWSSGVMAVQMASVGSCILSFMDDPVPALKTFLQCTVLSVFVVALYLFGILPALTHFPMLVLVMALFLLPMGMMQASLAHFGIALPMIANFILLLNLHNVQNEAFDAYLNGGIASVIGFAIPTLVIYFVRSMNPDTSVRRLMAGGWAEIAEVARGRRLVSRDHLARRMYDRVALMAPRAGGAAPAVRAKALRASFEFGAAVNLAELQRLRAQLPLAGRAVLDDLLGALARLFEARKRRRDGADAADAALTLLDAALTQVRRDPPARGRAEILAALSGLRLAFFGDAQPYRA</sequence>
<evidence type="ECO:0000256" key="4">
    <source>
        <dbReference type="ARBA" id="ARBA00022692"/>
    </source>
</evidence>
<feature type="transmembrane region" description="Helical" evidence="7">
    <location>
        <begin position="453"/>
        <end position="470"/>
    </location>
</feature>
<dbReference type="Proteomes" id="UP000217005">
    <property type="component" value="Unassembled WGS sequence"/>
</dbReference>
<evidence type="ECO:0000313" key="9">
    <source>
        <dbReference type="Proteomes" id="UP000217005"/>
    </source>
</evidence>
<accession>A0A261RVV2</accession>
<protein>
    <recommendedName>
        <fullName evidence="10">Fusaric acid resistance protein</fullName>
    </recommendedName>
</protein>
<keyword evidence="2" id="KW-0813">Transport</keyword>
<feature type="transmembrane region" description="Helical" evidence="7">
    <location>
        <begin position="377"/>
        <end position="397"/>
    </location>
</feature>
<dbReference type="EMBL" id="NEVL01000005">
    <property type="protein sequence ID" value="OZI29209.1"/>
    <property type="molecule type" value="Genomic_DNA"/>
</dbReference>
<dbReference type="OrthoDB" id="6538131at2"/>
<evidence type="ECO:0000256" key="3">
    <source>
        <dbReference type="ARBA" id="ARBA00022475"/>
    </source>
</evidence>
<dbReference type="RefSeq" id="WP_094828446.1">
    <property type="nucleotide sequence ID" value="NZ_NEVL01000005.1"/>
</dbReference>
<dbReference type="PANTHER" id="PTHR30509">
    <property type="entry name" value="P-HYDROXYBENZOIC ACID EFFLUX PUMP SUBUNIT-RELATED"/>
    <property type="match status" value="1"/>
</dbReference>
<keyword evidence="5 7" id="KW-1133">Transmembrane helix</keyword>
<evidence type="ECO:0000256" key="7">
    <source>
        <dbReference type="SAM" id="Phobius"/>
    </source>
</evidence>
<dbReference type="AlphaFoldDB" id="A0A261RVV2"/>
<comment type="subcellular location">
    <subcellularLocation>
        <location evidence="1">Cell membrane</location>
        <topology evidence="1">Multi-pass membrane protein</topology>
    </subcellularLocation>
</comment>
<dbReference type="InterPro" id="IPR006726">
    <property type="entry name" value="PHBA_efflux_AaeB/fusaric-R"/>
</dbReference>
<evidence type="ECO:0000256" key="1">
    <source>
        <dbReference type="ARBA" id="ARBA00004651"/>
    </source>
</evidence>
<feature type="transmembrane region" description="Helical" evidence="7">
    <location>
        <begin position="62"/>
        <end position="82"/>
    </location>
</feature>
<comment type="caution">
    <text evidence="8">The sequence shown here is derived from an EMBL/GenBank/DDBJ whole genome shotgun (WGS) entry which is preliminary data.</text>
</comment>
<evidence type="ECO:0000313" key="8">
    <source>
        <dbReference type="EMBL" id="OZI29209.1"/>
    </source>
</evidence>
<keyword evidence="3" id="KW-1003">Cell membrane</keyword>
<feature type="transmembrane region" description="Helical" evidence="7">
    <location>
        <begin position="506"/>
        <end position="528"/>
    </location>
</feature>
<dbReference type="GO" id="GO:0005886">
    <property type="term" value="C:plasma membrane"/>
    <property type="evidence" value="ECO:0007669"/>
    <property type="project" value="UniProtKB-SubCell"/>
</dbReference>